<keyword evidence="2" id="KW-0436">Ligase</keyword>
<proteinExistence type="predicted"/>
<dbReference type="Gene3D" id="3.30.470.20">
    <property type="entry name" value="ATP-grasp fold, B domain"/>
    <property type="match status" value="1"/>
</dbReference>
<dbReference type="GO" id="GO:0006541">
    <property type="term" value="P:glutamine metabolic process"/>
    <property type="evidence" value="ECO:0007669"/>
    <property type="project" value="TreeGrafter"/>
</dbReference>
<dbReference type="GO" id="GO:0004088">
    <property type="term" value="F:carbamoyl-phosphate synthase (glutamine-hydrolyzing) activity"/>
    <property type="evidence" value="ECO:0007669"/>
    <property type="project" value="UniProtKB-EC"/>
</dbReference>
<evidence type="ECO:0000259" key="5">
    <source>
        <dbReference type="PROSITE" id="PS51855"/>
    </source>
</evidence>
<feature type="non-terminal residue" evidence="6">
    <location>
        <position position="1"/>
    </location>
</feature>
<dbReference type="PANTHER" id="PTHR11405:SF53">
    <property type="entry name" value="CARBAMOYL-PHOSPHATE SYNTHASE [AMMONIA], MITOCHONDRIAL"/>
    <property type="match status" value="1"/>
</dbReference>
<keyword evidence="4" id="KW-0067">ATP-binding</keyword>
<dbReference type="SUPFAM" id="SSF56059">
    <property type="entry name" value="Glutathione synthetase ATP-binding domain-like"/>
    <property type="match status" value="1"/>
</dbReference>
<dbReference type="EC" id="6.3.5.5" evidence="1"/>
<feature type="domain" description="MGS-like" evidence="5">
    <location>
        <begin position="64"/>
        <end position="203"/>
    </location>
</feature>
<evidence type="ECO:0000256" key="2">
    <source>
        <dbReference type="ARBA" id="ARBA00022598"/>
    </source>
</evidence>
<dbReference type="InterPro" id="IPR033937">
    <property type="entry name" value="MGS_CPS_CarB"/>
</dbReference>
<dbReference type="InterPro" id="IPR036914">
    <property type="entry name" value="MGS-like_dom_sf"/>
</dbReference>
<dbReference type="EMBL" id="BARV01027728">
    <property type="protein sequence ID" value="GAI40594.1"/>
    <property type="molecule type" value="Genomic_DNA"/>
</dbReference>
<dbReference type="PANTHER" id="PTHR11405">
    <property type="entry name" value="CARBAMOYLTRANSFERASE FAMILY MEMBER"/>
    <property type="match status" value="1"/>
</dbReference>
<keyword evidence="3" id="KW-0547">Nucleotide-binding</keyword>
<accession>X1QBE9</accession>
<protein>
    <recommendedName>
        <fullName evidence="1">carbamoyl-phosphate synthase (glutamine-hydrolyzing)</fullName>
        <ecNumber evidence="1">6.3.5.5</ecNumber>
    </recommendedName>
</protein>
<name>X1QBE9_9ZZZZ</name>
<dbReference type="Pfam" id="PF02142">
    <property type="entry name" value="MGS"/>
    <property type="match status" value="1"/>
</dbReference>
<evidence type="ECO:0000256" key="1">
    <source>
        <dbReference type="ARBA" id="ARBA00012738"/>
    </source>
</evidence>
<organism evidence="6">
    <name type="scientific">marine sediment metagenome</name>
    <dbReference type="NCBI Taxonomy" id="412755"/>
    <lineage>
        <taxon>unclassified sequences</taxon>
        <taxon>metagenomes</taxon>
        <taxon>ecological metagenomes</taxon>
    </lineage>
</organism>
<dbReference type="SMART" id="SM00851">
    <property type="entry name" value="MGS"/>
    <property type="match status" value="1"/>
</dbReference>
<reference evidence="6" key="1">
    <citation type="journal article" date="2014" name="Front. Microbiol.">
        <title>High frequency of phylogenetically diverse reductive dehalogenase-homologous genes in deep subseafloor sedimentary metagenomes.</title>
        <authorList>
            <person name="Kawai M."/>
            <person name="Futagami T."/>
            <person name="Toyoda A."/>
            <person name="Takaki Y."/>
            <person name="Nishi S."/>
            <person name="Hori S."/>
            <person name="Arai W."/>
            <person name="Tsubouchi T."/>
            <person name="Morono Y."/>
            <person name="Uchiyama I."/>
            <person name="Ito T."/>
            <person name="Fujiyama A."/>
            <person name="Inagaki F."/>
            <person name="Takami H."/>
        </authorList>
    </citation>
    <scope>NUCLEOTIDE SEQUENCE</scope>
    <source>
        <strain evidence="6">Expedition CK06-06</strain>
    </source>
</reference>
<dbReference type="PROSITE" id="PS51855">
    <property type="entry name" value="MGS"/>
    <property type="match status" value="1"/>
</dbReference>
<dbReference type="GO" id="GO:0005737">
    <property type="term" value="C:cytoplasm"/>
    <property type="evidence" value="ECO:0007669"/>
    <property type="project" value="TreeGrafter"/>
</dbReference>
<evidence type="ECO:0000256" key="4">
    <source>
        <dbReference type="ARBA" id="ARBA00022840"/>
    </source>
</evidence>
<evidence type="ECO:0000313" key="6">
    <source>
        <dbReference type="EMBL" id="GAI40594.1"/>
    </source>
</evidence>
<dbReference type="AlphaFoldDB" id="X1QBE9"/>
<evidence type="ECO:0000256" key="3">
    <source>
        <dbReference type="ARBA" id="ARBA00022741"/>
    </source>
</evidence>
<dbReference type="SUPFAM" id="SSF52335">
    <property type="entry name" value="Methylglyoxal synthase-like"/>
    <property type="match status" value="1"/>
</dbReference>
<dbReference type="Gene3D" id="3.40.50.1380">
    <property type="entry name" value="Methylglyoxal synthase-like domain"/>
    <property type="match status" value="1"/>
</dbReference>
<dbReference type="CDD" id="cd01424">
    <property type="entry name" value="MGS_CPS_II"/>
    <property type="match status" value="1"/>
</dbReference>
<dbReference type="GO" id="GO:0005524">
    <property type="term" value="F:ATP binding"/>
    <property type="evidence" value="ECO:0007669"/>
    <property type="project" value="UniProtKB-KW"/>
</dbReference>
<comment type="caution">
    <text evidence="6">The sequence shown here is derived from an EMBL/GenBank/DDBJ whole genome shotgun (WGS) entry which is preliminary data.</text>
</comment>
<sequence length="203" mass="22316">KLSDLNLKQRKIPHFGVKEAVFPFNMFPEVDPLLGPEMRSTGEVLGLADSFGLAFFKAQQAAKQQLPSSKGTVLITVIDKDKQPVLQIAREFKNLGFKIKATNGTHRFLKNNGIKTKHILKMHEGRPNIVDAIKNAEIQLIINTPSGKLSKYDDSYIRKAAIKYNVPYVTTTAAAAAAVKGIAARQEGDTAVKSLQSYHSAIK</sequence>
<gene>
    <name evidence="6" type="ORF">S06H3_44568</name>
</gene>
<dbReference type="InterPro" id="IPR011607">
    <property type="entry name" value="MGS-like_dom"/>
</dbReference>